<dbReference type="EC" id="3.1.13.4" evidence="5"/>
<keyword evidence="11" id="KW-0694">RNA-binding</keyword>
<evidence type="ECO:0000256" key="3">
    <source>
        <dbReference type="ARBA" id="ARBA00004496"/>
    </source>
</evidence>
<evidence type="ECO:0000256" key="7">
    <source>
        <dbReference type="ARBA" id="ARBA00022722"/>
    </source>
</evidence>
<evidence type="ECO:0000313" key="17">
    <source>
        <dbReference type="Proteomes" id="UP001149090"/>
    </source>
</evidence>
<reference evidence="16" key="1">
    <citation type="submission" date="2022-10" db="EMBL/GenBank/DDBJ databases">
        <title>Novel sulphate-reducing endosymbionts in the free-living metamonad Anaeramoeba.</title>
        <authorList>
            <person name="Jerlstrom-Hultqvist J."/>
            <person name="Cepicka I."/>
            <person name="Gallot-Lavallee L."/>
            <person name="Salas-Leiva D."/>
            <person name="Curtis B.A."/>
            <person name="Zahonova K."/>
            <person name="Pipaliya S."/>
            <person name="Dacks J."/>
            <person name="Roger A.J."/>
        </authorList>
    </citation>
    <scope>NUCLEOTIDE SEQUENCE</scope>
    <source>
        <strain evidence="16">BMAN</strain>
    </source>
</reference>
<dbReference type="Gene3D" id="3.30.420.10">
    <property type="entry name" value="Ribonuclease H-like superfamily/Ribonuclease H"/>
    <property type="match status" value="1"/>
</dbReference>
<feature type="region of interest" description="Disordered" evidence="15">
    <location>
        <begin position="184"/>
        <end position="207"/>
    </location>
</feature>
<dbReference type="InterPro" id="IPR006941">
    <property type="entry name" value="RNase_CAF1"/>
</dbReference>
<evidence type="ECO:0000256" key="4">
    <source>
        <dbReference type="ARBA" id="ARBA00008372"/>
    </source>
</evidence>
<feature type="compositionally biased region" description="Polar residues" evidence="15">
    <location>
        <begin position="184"/>
        <end position="196"/>
    </location>
</feature>
<gene>
    <name evidence="16" type="ORF">M0811_04573</name>
</gene>
<proteinExistence type="inferred from homology"/>
<keyword evidence="17" id="KW-1185">Reference proteome</keyword>
<comment type="similarity">
    <text evidence="4">Belongs to the CAF1 family.</text>
</comment>
<keyword evidence="9" id="KW-0378">Hydrolase</keyword>
<dbReference type="Proteomes" id="UP001149090">
    <property type="component" value="Unassembled WGS sequence"/>
</dbReference>
<evidence type="ECO:0000256" key="1">
    <source>
        <dbReference type="ARBA" id="ARBA00001663"/>
    </source>
</evidence>
<protein>
    <recommendedName>
        <fullName evidence="5">poly(A)-specific ribonuclease</fullName>
        <ecNumber evidence="5">3.1.13.4</ecNumber>
    </recommendedName>
</protein>
<evidence type="ECO:0000256" key="15">
    <source>
        <dbReference type="SAM" id="MobiDB-lite"/>
    </source>
</evidence>
<dbReference type="SUPFAM" id="SSF53098">
    <property type="entry name" value="Ribonuclease H-like"/>
    <property type="match status" value="1"/>
</dbReference>
<evidence type="ECO:0000313" key="16">
    <source>
        <dbReference type="EMBL" id="KAJ5078850.1"/>
    </source>
</evidence>
<evidence type="ECO:0000256" key="9">
    <source>
        <dbReference type="ARBA" id="ARBA00022801"/>
    </source>
</evidence>
<keyword evidence="8" id="KW-0479">Metal-binding</keyword>
<keyword evidence="13" id="KW-0804">Transcription</keyword>
<dbReference type="PANTHER" id="PTHR10797">
    <property type="entry name" value="CCR4-NOT TRANSCRIPTION COMPLEX SUBUNIT"/>
    <property type="match status" value="1"/>
</dbReference>
<keyword evidence="14" id="KW-0539">Nucleus</keyword>
<dbReference type="GO" id="GO:0046872">
    <property type="term" value="F:metal ion binding"/>
    <property type="evidence" value="ECO:0007669"/>
    <property type="project" value="UniProtKB-KW"/>
</dbReference>
<dbReference type="GO" id="GO:0005634">
    <property type="term" value="C:nucleus"/>
    <property type="evidence" value="ECO:0007669"/>
    <property type="project" value="UniProtKB-SubCell"/>
</dbReference>
<dbReference type="InterPro" id="IPR012337">
    <property type="entry name" value="RNaseH-like_sf"/>
</dbReference>
<dbReference type="OrthoDB" id="1164111at2759"/>
<keyword evidence="12" id="KW-0805">Transcription regulation</keyword>
<keyword evidence="6" id="KW-0963">Cytoplasm</keyword>
<evidence type="ECO:0000256" key="6">
    <source>
        <dbReference type="ARBA" id="ARBA00022490"/>
    </source>
</evidence>
<evidence type="ECO:0000256" key="13">
    <source>
        <dbReference type="ARBA" id="ARBA00023163"/>
    </source>
</evidence>
<comment type="caution">
    <text evidence="16">The sequence shown here is derived from an EMBL/GenBank/DDBJ whole genome shotgun (WGS) entry which is preliminary data.</text>
</comment>
<keyword evidence="10" id="KW-0269">Exonuclease</keyword>
<dbReference type="InterPro" id="IPR039637">
    <property type="entry name" value="CNOT7/CNOT8/Pop2"/>
</dbReference>
<keyword evidence="7" id="KW-0540">Nuclease</keyword>
<comment type="subcellular location">
    <subcellularLocation>
        <location evidence="3">Cytoplasm</location>
    </subcellularLocation>
    <subcellularLocation>
        <location evidence="2">Nucleus</location>
    </subcellularLocation>
</comment>
<evidence type="ECO:0000256" key="5">
    <source>
        <dbReference type="ARBA" id="ARBA00012161"/>
    </source>
</evidence>
<comment type="catalytic activity">
    <reaction evidence="1">
        <text>Exonucleolytic cleavage of poly(A) to 5'-AMP.</text>
        <dbReference type="EC" id="3.1.13.4"/>
    </reaction>
</comment>
<accession>A0A9Q0LUC2</accession>
<dbReference type="GO" id="GO:0004535">
    <property type="term" value="F:poly(A)-specific ribonuclease activity"/>
    <property type="evidence" value="ECO:0007669"/>
    <property type="project" value="UniProtKB-EC"/>
</dbReference>
<dbReference type="AlphaFoldDB" id="A0A9Q0LUC2"/>
<evidence type="ECO:0000256" key="11">
    <source>
        <dbReference type="ARBA" id="ARBA00022884"/>
    </source>
</evidence>
<dbReference type="GO" id="GO:0030014">
    <property type="term" value="C:CCR4-NOT complex"/>
    <property type="evidence" value="ECO:0007669"/>
    <property type="project" value="InterPro"/>
</dbReference>
<name>A0A9Q0LUC2_ANAIG</name>
<evidence type="ECO:0000256" key="14">
    <source>
        <dbReference type="ARBA" id="ARBA00023242"/>
    </source>
</evidence>
<dbReference type="EMBL" id="JAPDFW010000044">
    <property type="protein sequence ID" value="KAJ5078850.1"/>
    <property type="molecule type" value="Genomic_DNA"/>
</dbReference>
<evidence type="ECO:0000256" key="8">
    <source>
        <dbReference type="ARBA" id="ARBA00022723"/>
    </source>
</evidence>
<sequence length="207" mass="24053">MSLIKEVWSHNLVEEIREIYQYAQDSINLLKNSGIDFEKFKKDGIVGSDFAELITTSGAVLSDSVTWISYHSCYDFGYLYRILTNLELPKKLGDFLEDLVYYFPVVYDIKYIAKAKFVHYGGLQDLAETLKVERIGPQHQAGSDSLLTSKTFFKFREQYLQGTSLEIYKNKIYDFVEPPQTRITNPPNLTYNTQTPYWPPDSHNSHY</sequence>
<dbReference type="Pfam" id="PF04857">
    <property type="entry name" value="CAF1"/>
    <property type="match status" value="1"/>
</dbReference>
<dbReference type="InterPro" id="IPR036397">
    <property type="entry name" value="RNaseH_sf"/>
</dbReference>
<organism evidence="16 17">
    <name type="scientific">Anaeramoeba ignava</name>
    <name type="common">Anaerobic marine amoeba</name>
    <dbReference type="NCBI Taxonomy" id="1746090"/>
    <lineage>
        <taxon>Eukaryota</taxon>
        <taxon>Metamonada</taxon>
        <taxon>Anaeramoebidae</taxon>
        <taxon>Anaeramoeba</taxon>
    </lineage>
</organism>
<dbReference type="GO" id="GO:0005737">
    <property type="term" value="C:cytoplasm"/>
    <property type="evidence" value="ECO:0007669"/>
    <property type="project" value="UniProtKB-SubCell"/>
</dbReference>
<evidence type="ECO:0000256" key="2">
    <source>
        <dbReference type="ARBA" id="ARBA00004123"/>
    </source>
</evidence>
<evidence type="ECO:0000256" key="12">
    <source>
        <dbReference type="ARBA" id="ARBA00023015"/>
    </source>
</evidence>
<dbReference type="GO" id="GO:0003723">
    <property type="term" value="F:RNA binding"/>
    <property type="evidence" value="ECO:0007669"/>
    <property type="project" value="UniProtKB-KW"/>
</dbReference>
<evidence type="ECO:0000256" key="10">
    <source>
        <dbReference type="ARBA" id="ARBA00022839"/>
    </source>
</evidence>